<feature type="transmembrane region" description="Helical" evidence="3">
    <location>
        <begin position="6"/>
        <end position="26"/>
    </location>
</feature>
<dbReference type="AlphaFoldDB" id="A0A9P9YSA0"/>
<dbReference type="OrthoDB" id="6427684at2759"/>
<dbReference type="PANTHER" id="PTHR12236">
    <property type="entry name" value="STRUCTURAL CONTITUENT OF CUTICLE"/>
    <property type="match status" value="1"/>
</dbReference>
<dbReference type="PROSITE" id="PS51155">
    <property type="entry name" value="CHIT_BIND_RR_2"/>
    <property type="match status" value="1"/>
</dbReference>
<reference evidence="4" key="1">
    <citation type="journal article" date="2023" name="Genome Biol. Evol.">
        <title>Long-read-based Genome Assembly of Drosophila gunungcola Reveals Fewer Chemosensory Genes in Flower-breeding Species.</title>
        <authorList>
            <person name="Negi A."/>
            <person name="Liao B.Y."/>
            <person name="Yeh S.D."/>
        </authorList>
    </citation>
    <scope>NUCLEOTIDE SEQUENCE</scope>
    <source>
        <strain evidence="4">Sukarami</strain>
    </source>
</reference>
<dbReference type="GO" id="GO:0031012">
    <property type="term" value="C:extracellular matrix"/>
    <property type="evidence" value="ECO:0007669"/>
    <property type="project" value="TreeGrafter"/>
</dbReference>
<evidence type="ECO:0000256" key="1">
    <source>
        <dbReference type="ARBA" id="ARBA00022460"/>
    </source>
</evidence>
<protein>
    <recommendedName>
        <fullName evidence="6">Larval cuticle protein A2B</fullName>
    </recommendedName>
</protein>
<proteinExistence type="predicted"/>
<keyword evidence="5" id="KW-1185">Reference proteome</keyword>
<dbReference type="PANTHER" id="PTHR12236:SF46">
    <property type="entry name" value="CUTICULAR PROTEIN 30B-RELATED"/>
    <property type="match status" value="1"/>
</dbReference>
<dbReference type="PRINTS" id="PR00947">
    <property type="entry name" value="CUTICLE"/>
</dbReference>
<dbReference type="GO" id="GO:0042302">
    <property type="term" value="F:structural constituent of cuticle"/>
    <property type="evidence" value="ECO:0007669"/>
    <property type="project" value="UniProtKB-UniRule"/>
</dbReference>
<keyword evidence="1 2" id="KW-0193">Cuticle</keyword>
<evidence type="ECO:0008006" key="6">
    <source>
        <dbReference type="Google" id="ProtNLM"/>
    </source>
</evidence>
<gene>
    <name evidence="4" type="ORF">M5D96_003536</name>
</gene>
<dbReference type="InterPro" id="IPR000618">
    <property type="entry name" value="Insect_cuticle"/>
</dbReference>
<evidence type="ECO:0000256" key="2">
    <source>
        <dbReference type="PROSITE-ProRule" id="PRU00497"/>
    </source>
</evidence>
<evidence type="ECO:0000256" key="3">
    <source>
        <dbReference type="SAM" id="Phobius"/>
    </source>
</evidence>
<keyword evidence="3" id="KW-1133">Transmembrane helix</keyword>
<sequence>MGCGLWSVGYGVCGACARSVAPIKIIRWRWRRRWRWWGRAREQCFDYKSCDRDTWRHSSVQEPQQPPSQPIHQIPNQVQAKMFALVSLFILGVGAAAAIELPISPLYHSPALVKPLLKTIEVEAPAHYDFAYSVHDEHTGDIKSQTESRKGDQVQGQYTLVDADGYLRTVDYTSDAHNGFNAVVRRDPLGHKVVKAAPIAKILAPAPLPLAYAAPKLLAPVKLPLGVYH</sequence>
<accession>A0A9P9YSA0</accession>
<comment type="caution">
    <text evidence="4">The sequence shown here is derived from an EMBL/GenBank/DDBJ whole genome shotgun (WGS) entry which is preliminary data.</text>
</comment>
<dbReference type="GO" id="GO:0005615">
    <property type="term" value="C:extracellular space"/>
    <property type="evidence" value="ECO:0007669"/>
    <property type="project" value="TreeGrafter"/>
</dbReference>
<feature type="transmembrane region" description="Helical" evidence="3">
    <location>
        <begin position="82"/>
        <end position="103"/>
    </location>
</feature>
<dbReference type="InterPro" id="IPR051217">
    <property type="entry name" value="Insect_Cuticle_Struc_Prot"/>
</dbReference>
<dbReference type="EMBL" id="JAMKOV010000002">
    <property type="protein sequence ID" value="KAI8042234.1"/>
    <property type="molecule type" value="Genomic_DNA"/>
</dbReference>
<evidence type="ECO:0000313" key="5">
    <source>
        <dbReference type="Proteomes" id="UP001059596"/>
    </source>
</evidence>
<keyword evidence="3" id="KW-0812">Transmembrane</keyword>
<evidence type="ECO:0000313" key="4">
    <source>
        <dbReference type="EMBL" id="KAI8042234.1"/>
    </source>
</evidence>
<dbReference type="Proteomes" id="UP001059596">
    <property type="component" value="Unassembled WGS sequence"/>
</dbReference>
<name>A0A9P9YSA0_9MUSC</name>
<keyword evidence="3" id="KW-0472">Membrane</keyword>
<dbReference type="Pfam" id="PF00379">
    <property type="entry name" value="Chitin_bind_4"/>
    <property type="match status" value="1"/>
</dbReference>
<organism evidence="4 5">
    <name type="scientific">Drosophila gunungcola</name>
    <name type="common">fruit fly</name>
    <dbReference type="NCBI Taxonomy" id="103775"/>
    <lineage>
        <taxon>Eukaryota</taxon>
        <taxon>Metazoa</taxon>
        <taxon>Ecdysozoa</taxon>
        <taxon>Arthropoda</taxon>
        <taxon>Hexapoda</taxon>
        <taxon>Insecta</taxon>
        <taxon>Pterygota</taxon>
        <taxon>Neoptera</taxon>
        <taxon>Endopterygota</taxon>
        <taxon>Diptera</taxon>
        <taxon>Brachycera</taxon>
        <taxon>Muscomorpha</taxon>
        <taxon>Ephydroidea</taxon>
        <taxon>Drosophilidae</taxon>
        <taxon>Drosophila</taxon>
        <taxon>Sophophora</taxon>
    </lineage>
</organism>